<name>A0A916EL51_9GLOM</name>
<protein>
    <submittedName>
        <fullName evidence="2">Uncharacterized protein</fullName>
    </submittedName>
</protein>
<dbReference type="AlphaFoldDB" id="A0A916EL51"/>
<proteinExistence type="predicted"/>
<evidence type="ECO:0000256" key="1">
    <source>
        <dbReference type="SAM" id="Phobius"/>
    </source>
</evidence>
<keyword evidence="1" id="KW-1133">Transmembrane helix</keyword>
<dbReference type="Proteomes" id="UP000684084">
    <property type="component" value="Unassembled WGS sequence"/>
</dbReference>
<keyword evidence="1" id="KW-0472">Membrane</keyword>
<keyword evidence="1" id="KW-0812">Transmembrane</keyword>
<dbReference type="EMBL" id="CAGKOT010000074">
    <property type="protein sequence ID" value="CAB5391957.1"/>
    <property type="molecule type" value="Genomic_DNA"/>
</dbReference>
<accession>A0A916EL51</accession>
<gene>
    <name evidence="2" type="ORF">CHRIB12_LOCUS22194</name>
</gene>
<comment type="caution">
    <text evidence="2">The sequence shown here is derived from an EMBL/GenBank/DDBJ whole genome shotgun (WGS) entry which is preliminary data.</text>
</comment>
<feature type="transmembrane region" description="Helical" evidence="1">
    <location>
        <begin position="43"/>
        <end position="63"/>
    </location>
</feature>
<evidence type="ECO:0000313" key="2">
    <source>
        <dbReference type="EMBL" id="CAB5391957.1"/>
    </source>
</evidence>
<reference evidence="2" key="1">
    <citation type="submission" date="2020-05" db="EMBL/GenBank/DDBJ databases">
        <authorList>
            <person name="Rincon C."/>
            <person name="Sanders R I."/>
            <person name="Robbins C."/>
            <person name="Chaturvedi A."/>
        </authorList>
    </citation>
    <scope>NUCLEOTIDE SEQUENCE</scope>
    <source>
        <strain evidence="2">CHB12</strain>
    </source>
</reference>
<evidence type="ECO:0000313" key="3">
    <source>
        <dbReference type="Proteomes" id="UP000684084"/>
    </source>
</evidence>
<sequence>MPNLNLFYRDLQSRFSLLYSQKRFSKAVSLRSISEAWRKFPKISSLNLFTLSFGGLSIAYHFYEVMMTKQFSIVDDGPEMVP</sequence>
<organism evidence="2 3">
    <name type="scientific">Rhizophagus irregularis</name>
    <dbReference type="NCBI Taxonomy" id="588596"/>
    <lineage>
        <taxon>Eukaryota</taxon>
        <taxon>Fungi</taxon>
        <taxon>Fungi incertae sedis</taxon>
        <taxon>Mucoromycota</taxon>
        <taxon>Glomeromycotina</taxon>
        <taxon>Glomeromycetes</taxon>
        <taxon>Glomerales</taxon>
        <taxon>Glomeraceae</taxon>
        <taxon>Rhizophagus</taxon>
    </lineage>
</organism>